<dbReference type="AlphaFoldDB" id="A0A2P8D840"/>
<dbReference type="Proteomes" id="UP000240572">
    <property type="component" value="Unassembled WGS sequence"/>
</dbReference>
<dbReference type="Gene3D" id="2.60.120.10">
    <property type="entry name" value="Jelly Rolls"/>
    <property type="match status" value="1"/>
</dbReference>
<gene>
    <name evidence="2" type="ORF">B0I18_102343</name>
</gene>
<sequence length="191" mass="22035">MSTGLLFQHIEKHIPLDAEEQAFVSSLLQVKKLKRKQVLYQEGDIHKYQVFVTAGCLRSYSIDHNGFEHILQFAPPGWWIGDMRSFTTQTPGVLHIDAVDKSEILLIAKADVERLYRQLPPFERFFRILAENSIATYQHRMIDSLSLSAMERYDNFCRTYPSLIQCLPQKQVAAYIGVTPEFLSKMLNKPA</sequence>
<dbReference type="InterPro" id="IPR014710">
    <property type="entry name" value="RmlC-like_jellyroll"/>
</dbReference>
<keyword evidence="3" id="KW-1185">Reference proteome</keyword>
<organism evidence="2 3">
    <name type="scientific">Taibaiella chishuiensis</name>
    <dbReference type="NCBI Taxonomy" id="1434707"/>
    <lineage>
        <taxon>Bacteria</taxon>
        <taxon>Pseudomonadati</taxon>
        <taxon>Bacteroidota</taxon>
        <taxon>Chitinophagia</taxon>
        <taxon>Chitinophagales</taxon>
        <taxon>Chitinophagaceae</taxon>
        <taxon>Taibaiella</taxon>
    </lineage>
</organism>
<dbReference type="InterPro" id="IPR000595">
    <property type="entry name" value="cNMP-bd_dom"/>
</dbReference>
<protein>
    <submittedName>
        <fullName evidence="2">CRP-like cAMP-binding protein</fullName>
    </submittedName>
</protein>
<dbReference type="EMBL" id="PYGD01000002">
    <property type="protein sequence ID" value="PSK93373.1"/>
    <property type="molecule type" value="Genomic_DNA"/>
</dbReference>
<dbReference type="RefSeq" id="WP_106522382.1">
    <property type="nucleotide sequence ID" value="NZ_PYGD01000002.1"/>
</dbReference>
<evidence type="ECO:0000259" key="1">
    <source>
        <dbReference type="Pfam" id="PF00027"/>
    </source>
</evidence>
<proteinExistence type="predicted"/>
<evidence type="ECO:0000313" key="2">
    <source>
        <dbReference type="EMBL" id="PSK93373.1"/>
    </source>
</evidence>
<dbReference type="OrthoDB" id="9152304at2"/>
<accession>A0A2P8D840</accession>
<reference evidence="2 3" key="1">
    <citation type="submission" date="2018-03" db="EMBL/GenBank/DDBJ databases">
        <title>Genomic Encyclopedia of Type Strains, Phase III (KMG-III): the genomes of soil and plant-associated and newly described type strains.</title>
        <authorList>
            <person name="Whitman W."/>
        </authorList>
    </citation>
    <scope>NUCLEOTIDE SEQUENCE [LARGE SCALE GENOMIC DNA]</scope>
    <source>
        <strain evidence="2 3">CGMCC 1.12700</strain>
    </source>
</reference>
<comment type="caution">
    <text evidence="2">The sequence shown here is derived from an EMBL/GenBank/DDBJ whole genome shotgun (WGS) entry which is preliminary data.</text>
</comment>
<feature type="domain" description="Cyclic nucleotide-binding" evidence="1">
    <location>
        <begin position="31"/>
        <end position="118"/>
    </location>
</feature>
<name>A0A2P8D840_9BACT</name>
<dbReference type="Pfam" id="PF00027">
    <property type="entry name" value="cNMP_binding"/>
    <property type="match status" value="1"/>
</dbReference>
<dbReference type="SUPFAM" id="SSF51206">
    <property type="entry name" value="cAMP-binding domain-like"/>
    <property type="match status" value="1"/>
</dbReference>
<dbReference type="InterPro" id="IPR018490">
    <property type="entry name" value="cNMP-bd_dom_sf"/>
</dbReference>
<evidence type="ECO:0000313" key="3">
    <source>
        <dbReference type="Proteomes" id="UP000240572"/>
    </source>
</evidence>